<feature type="chain" id="PRO_5006599447" description="Outer membrane protein beta-barrel domain-containing protein" evidence="1">
    <location>
        <begin position="20"/>
        <end position="222"/>
    </location>
</feature>
<organism evidence="3 4">
    <name type="scientific">Salinivirga cyanobacteriivorans</name>
    <dbReference type="NCBI Taxonomy" id="1307839"/>
    <lineage>
        <taxon>Bacteria</taxon>
        <taxon>Pseudomonadati</taxon>
        <taxon>Bacteroidota</taxon>
        <taxon>Bacteroidia</taxon>
        <taxon>Bacteroidales</taxon>
        <taxon>Salinivirgaceae</taxon>
        <taxon>Salinivirga</taxon>
    </lineage>
</organism>
<keyword evidence="1" id="KW-0732">Signal</keyword>
<proteinExistence type="predicted"/>
<evidence type="ECO:0000259" key="2">
    <source>
        <dbReference type="Pfam" id="PF13568"/>
    </source>
</evidence>
<name>A0A0S2I0T1_9BACT</name>
<evidence type="ECO:0000256" key="1">
    <source>
        <dbReference type="SAM" id="SignalP"/>
    </source>
</evidence>
<dbReference type="InterPro" id="IPR025665">
    <property type="entry name" value="Beta-barrel_OMP_2"/>
</dbReference>
<evidence type="ECO:0000313" key="3">
    <source>
        <dbReference type="EMBL" id="ALO15951.1"/>
    </source>
</evidence>
<dbReference type="STRING" id="1307839.L21SP5_02319"/>
<gene>
    <name evidence="3" type="ORF">L21SP5_02319</name>
</gene>
<protein>
    <recommendedName>
        <fullName evidence="2">Outer membrane protein beta-barrel domain-containing protein</fullName>
    </recommendedName>
</protein>
<dbReference type="Pfam" id="PF13568">
    <property type="entry name" value="OMP_b-brl_2"/>
    <property type="match status" value="1"/>
</dbReference>
<dbReference type="OrthoDB" id="978236at2"/>
<dbReference type="EMBL" id="CP013118">
    <property type="protein sequence ID" value="ALO15951.1"/>
    <property type="molecule type" value="Genomic_DNA"/>
</dbReference>
<dbReference type="KEGG" id="blq:L21SP5_02319"/>
<reference evidence="3 4" key="1">
    <citation type="submission" date="2015-11" db="EMBL/GenBank/DDBJ databases">
        <title>Description and complete genome sequence of a novel strain predominating in hypersaline microbial mats and representing a new family of the Bacteriodetes phylum.</title>
        <authorList>
            <person name="Spring S."/>
            <person name="Bunk B."/>
            <person name="Sproer C."/>
            <person name="Klenk H.-P."/>
        </authorList>
    </citation>
    <scope>NUCLEOTIDE SEQUENCE [LARGE SCALE GENOMIC DNA]</scope>
    <source>
        <strain evidence="3 4">L21-Spi-D4</strain>
    </source>
</reference>
<accession>A0A0S2I0T1</accession>
<keyword evidence="4" id="KW-1185">Reference proteome</keyword>
<feature type="domain" description="Outer membrane protein beta-barrel" evidence="2">
    <location>
        <begin position="19"/>
        <end position="188"/>
    </location>
</feature>
<dbReference type="AlphaFoldDB" id="A0A0S2I0T1"/>
<sequence precursor="true">MKKTILLISAFIFSTIALNAQNKFSFGFEAAPHISWASSNTNKVESNGTTFGIKYGLRGDKFFGDNYAITSGLMISHTSLNLIYKDSIEFNTVDNDFMADSGSAVKYHLQYLEIPLGLKFQSNEIGYLRVLFEGGFIPALELRSKVTADDYDVDKQELTEGTIPLAVSYYFEGGLSYSLGAQLALKGTLFYSSGMFDITSDNGDREDRITHNAFGMKLGLIF</sequence>
<dbReference type="Proteomes" id="UP000064893">
    <property type="component" value="Chromosome"/>
</dbReference>
<dbReference type="RefSeq" id="WP_057953367.1">
    <property type="nucleotide sequence ID" value="NZ_CP013118.1"/>
</dbReference>
<feature type="signal peptide" evidence="1">
    <location>
        <begin position="1"/>
        <end position="19"/>
    </location>
</feature>
<evidence type="ECO:0000313" key="4">
    <source>
        <dbReference type="Proteomes" id="UP000064893"/>
    </source>
</evidence>